<name>A0A927ITQ6_9HYPH</name>
<dbReference type="AlphaFoldDB" id="A0A927ITQ6"/>
<protein>
    <submittedName>
        <fullName evidence="2">Uncharacterized protein</fullName>
    </submittedName>
</protein>
<feature type="region of interest" description="Disordered" evidence="1">
    <location>
        <begin position="1"/>
        <end position="81"/>
    </location>
</feature>
<feature type="compositionally biased region" description="Basic and acidic residues" evidence="1">
    <location>
        <begin position="20"/>
        <end position="50"/>
    </location>
</feature>
<accession>A0A927ITQ6</accession>
<evidence type="ECO:0000313" key="3">
    <source>
        <dbReference type="Proteomes" id="UP000654108"/>
    </source>
</evidence>
<keyword evidence="3" id="KW-1185">Reference proteome</keyword>
<evidence type="ECO:0000313" key="2">
    <source>
        <dbReference type="EMBL" id="MBD8066063.1"/>
    </source>
</evidence>
<gene>
    <name evidence="2" type="ORF">IC608_11325</name>
</gene>
<proteinExistence type="predicted"/>
<comment type="caution">
    <text evidence="2">The sequence shown here is derived from an EMBL/GenBank/DDBJ whole genome shotgun (WGS) entry which is preliminary data.</text>
</comment>
<dbReference type="EMBL" id="JACYFU010000002">
    <property type="protein sequence ID" value="MBD8066063.1"/>
    <property type="molecule type" value="Genomic_DNA"/>
</dbReference>
<organism evidence="2 3">
    <name type="scientific">Devosia oryzisoli</name>
    <dbReference type="NCBI Taxonomy" id="2774138"/>
    <lineage>
        <taxon>Bacteria</taxon>
        <taxon>Pseudomonadati</taxon>
        <taxon>Pseudomonadota</taxon>
        <taxon>Alphaproteobacteria</taxon>
        <taxon>Hyphomicrobiales</taxon>
        <taxon>Devosiaceae</taxon>
        <taxon>Devosia</taxon>
    </lineage>
</organism>
<reference evidence="2" key="1">
    <citation type="submission" date="2020-09" db="EMBL/GenBank/DDBJ databases">
        <title>Genome seq and assembly of Devosia sp.</title>
        <authorList>
            <person name="Chhetri G."/>
        </authorList>
    </citation>
    <scope>NUCLEOTIDE SEQUENCE</scope>
    <source>
        <strain evidence="2">PTR5</strain>
    </source>
</reference>
<sequence>MAQHRQGPRTHEQQQAILQKRVETKGAPVDPHEESITEAREHTTPPRKMYDNSTGDRSIKRGAHQEGEHHKRRVDEDQIDH</sequence>
<dbReference type="Proteomes" id="UP000654108">
    <property type="component" value="Unassembled WGS sequence"/>
</dbReference>
<dbReference type="RefSeq" id="WP_191775360.1">
    <property type="nucleotide sequence ID" value="NZ_JACYFU010000002.1"/>
</dbReference>
<feature type="compositionally biased region" description="Basic and acidic residues" evidence="1">
    <location>
        <begin position="57"/>
        <end position="81"/>
    </location>
</feature>
<evidence type="ECO:0000256" key="1">
    <source>
        <dbReference type="SAM" id="MobiDB-lite"/>
    </source>
</evidence>